<gene>
    <name evidence="1" type="ORF">BYL167_LOCUS52197</name>
    <name evidence="3" type="ORF">GIL414_LOCUS61234</name>
    <name evidence="2" type="ORF">SMN809_LOCUS59672</name>
</gene>
<proteinExistence type="predicted"/>
<dbReference type="Proteomes" id="UP000681720">
    <property type="component" value="Unassembled WGS sequence"/>
</dbReference>
<dbReference type="EMBL" id="CAJOBI010228766">
    <property type="protein sequence ID" value="CAF5059489.1"/>
    <property type="molecule type" value="Genomic_DNA"/>
</dbReference>
<protein>
    <submittedName>
        <fullName evidence="3">Uncharacterized protein</fullName>
    </submittedName>
</protein>
<dbReference type="EMBL" id="CAJOBH010168097">
    <property type="protein sequence ID" value="CAF4901595.1"/>
    <property type="molecule type" value="Genomic_DNA"/>
</dbReference>
<evidence type="ECO:0000313" key="2">
    <source>
        <dbReference type="EMBL" id="CAF5059489.1"/>
    </source>
</evidence>
<organism evidence="3 4">
    <name type="scientific">Rotaria magnacalcarata</name>
    <dbReference type="NCBI Taxonomy" id="392030"/>
    <lineage>
        <taxon>Eukaryota</taxon>
        <taxon>Metazoa</taxon>
        <taxon>Spiralia</taxon>
        <taxon>Gnathifera</taxon>
        <taxon>Rotifera</taxon>
        <taxon>Eurotatoria</taxon>
        <taxon>Bdelloidea</taxon>
        <taxon>Philodinida</taxon>
        <taxon>Philodinidae</taxon>
        <taxon>Rotaria</taxon>
    </lineage>
</organism>
<evidence type="ECO:0000313" key="3">
    <source>
        <dbReference type="EMBL" id="CAF5073045.1"/>
    </source>
</evidence>
<comment type="caution">
    <text evidence="3">The sequence shown here is derived from an EMBL/GenBank/DDBJ whole genome shotgun (WGS) entry which is preliminary data.</text>
</comment>
<feature type="non-terminal residue" evidence="3">
    <location>
        <position position="1"/>
    </location>
</feature>
<sequence>SSSSSSSSSLDGRSMEKKCCSHKPLLYDVE</sequence>
<evidence type="ECO:0000313" key="4">
    <source>
        <dbReference type="Proteomes" id="UP000681720"/>
    </source>
</evidence>
<evidence type="ECO:0000313" key="1">
    <source>
        <dbReference type="EMBL" id="CAF4901595.1"/>
    </source>
</evidence>
<dbReference type="EMBL" id="CAJOBJ010239838">
    <property type="protein sequence ID" value="CAF5073045.1"/>
    <property type="molecule type" value="Genomic_DNA"/>
</dbReference>
<dbReference type="AlphaFoldDB" id="A0A8S3EQE6"/>
<dbReference type="Proteomes" id="UP000676336">
    <property type="component" value="Unassembled WGS sequence"/>
</dbReference>
<accession>A0A8S3EQE6</accession>
<reference evidence="3" key="1">
    <citation type="submission" date="2021-02" db="EMBL/GenBank/DDBJ databases">
        <authorList>
            <person name="Nowell W R."/>
        </authorList>
    </citation>
    <scope>NUCLEOTIDE SEQUENCE</scope>
</reference>
<name>A0A8S3EQE6_9BILA</name>
<dbReference type="Proteomes" id="UP000681967">
    <property type="component" value="Unassembled WGS sequence"/>
</dbReference>